<dbReference type="InterPro" id="IPR030564">
    <property type="entry name" value="Myotubularin"/>
</dbReference>
<evidence type="ECO:0000256" key="4">
    <source>
        <dbReference type="SAM" id="MobiDB-lite"/>
    </source>
</evidence>
<feature type="binding site" evidence="3">
    <location>
        <begin position="612"/>
        <end position="618"/>
    </location>
    <ligand>
        <name>substrate</name>
    </ligand>
</feature>
<comment type="similarity">
    <text evidence="1">Belongs to the protein-tyrosine phosphatase family. Non-receptor class myotubularin subfamily.</text>
</comment>
<evidence type="ECO:0000313" key="7">
    <source>
        <dbReference type="Proteomes" id="UP000243579"/>
    </source>
</evidence>
<dbReference type="InterPro" id="IPR010569">
    <property type="entry name" value="Myotubularin-like_Pase_dom"/>
</dbReference>
<name>A0A1V9ZNL1_ACHHY</name>
<sequence length="784" mass="85375">MPEGIRDEEEDGVLCDDDAASTDPDLMASLPPPAPSPLPPASALSDQTTPHSTPTLLPSPYLQGGRKTSSSFSDLGDLDEFTELTYCATPEKPGLFQKPHPIREEMDHFRLDRELPRHNTLHGTGISLYPGEVLKLRVDHAAYIVFYKPSTTSEPESPPEGTTQASSSSSESASDVPMPLFEPAPLSGPPKSFGALGAAGYTVVTGDCFSRYNATRSGSLGRGLVRATTQVGSAFLKGTSTLINQTYEGTARGGVLGFAKGLGLGMWGFGSHTVKGAFRSVGHMTTAVGEVVLGMDPHFSLDGILVLTNYRLVWTSLGASGDTFDIPLASILSIDNTSVTAPHVLHLECKHLLRPQFAFADEETCLAVIEATRRLYNDGPYTFSAVHFNAVLSGTSADPDDATETSAPVYDALTDFARLGLASPEAWTLVNNETYALFPTYPKTFVLPAGFTDEDIVELSTYRSASRVPAVVWLHPLTNASICRCAQPCAGLSGYAAEADKKVVALLRTGGTFHFFDARSQMAAAGNFAQGKGTEDVRNYPNTMLHHCDIANIHGVRASYAALAAVCQPNAPAQVDGLLQRSLWLGHVASILTAAQKMAVILCQGESVMVHCSDGWDRTSQLAGLVEVLLDPYYRTLQGFLELIDKEWCSFGHMFKWRLGVGTGPDAEESTEQSPVFVWRQVPWAFEFSDQLLATIYTHVYSGLFGTFEYNCEKEHRDREALEPTRSLWRYLLRRRDVFENPTYEADKSFRLRGQLLDVEVAEAALRLWDAHVACADPICRKYA</sequence>
<protein>
    <submittedName>
        <fullName evidence="6">Myotubularin-like protein</fullName>
    </submittedName>
</protein>
<feature type="region of interest" description="Disordered" evidence="4">
    <location>
        <begin position="150"/>
        <end position="184"/>
    </location>
</feature>
<dbReference type="EMBL" id="JNBR01000053">
    <property type="protein sequence ID" value="OQR99566.1"/>
    <property type="molecule type" value="Genomic_DNA"/>
</dbReference>
<dbReference type="InterPro" id="IPR011993">
    <property type="entry name" value="PH-like_dom_sf"/>
</dbReference>
<dbReference type="PANTHER" id="PTHR10807:SF128">
    <property type="entry name" value="PHOSPHATIDYLINOSITOL-3,5-BISPHOSPHATE 3-PHOSPHATASE"/>
    <property type="match status" value="1"/>
</dbReference>
<feature type="compositionally biased region" description="Pro residues" evidence="4">
    <location>
        <begin position="30"/>
        <end position="40"/>
    </location>
</feature>
<dbReference type="InterPro" id="IPR016130">
    <property type="entry name" value="Tyr_Pase_AS"/>
</dbReference>
<feature type="region of interest" description="Disordered" evidence="4">
    <location>
        <begin position="1"/>
        <end position="74"/>
    </location>
</feature>
<feature type="domain" description="Myotubularin phosphatase" evidence="5">
    <location>
        <begin position="406"/>
        <end position="773"/>
    </location>
</feature>
<keyword evidence="7" id="KW-1185">Reference proteome</keyword>
<reference evidence="6 7" key="1">
    <citation type="journal article" date="2014" name="Genome Biol. Evol.">
        <title>The secreted proteins of Achlya hypogyna and Thraustotheca clavata identify the ancestral oomycete secretome and reveal gene acquisitions by horizontal gene transfer.</title>
        <authorList>
            <person name="Misner I."/>
            <person name="Blouin N."/>
            <person name="Leonard G."/>
            <person name="Richards T.A."/>
            <person name="Lane C.E."/>
        </authorList>
    </citation>
    <scope>NUCLEOTIDE SEQUENCE [LARGE SCALE GENOMIC DNA]</scope>
    <source>
        <strain evidence="6 7">ATCC 48635</strain>
    </source>
</reference>
<evidence type="ECO:0000259" key="5">
    <source>
        <dbReference type="PROSITE" id="PS51339"/>
    </source>
</evidence>
<gene>
    <name evidence="6" type="ORF">ACHHYP_05757</name>
</gene>
<dbReference type="Proteomes" id="UP000243579">
    <property type="component" value="Unassembled WGS sequence"/>
</dbReference>
<dbReference type="CDD" id="cd14507">
    <property type="entry name" value="PTP-MTM-like"/>
    <property type="match status" value="1"/>
</dbReference>
<dbReference type="SUPFAM" id="SSF50729">
    <property type="entry name" value="PH domain-like"/>
    <property type="match status" value="1"/>
</dbReference>
<evidence type="ECO:0000313" key="6">
    <source>
        <dbReference type="EMBL" id="OQR99566.1"/>
    </source>
</evidence>
<comment type="caution">
    <text evidence="6">The sequence shown here is derived from an EMBL/GenBank/DDBJ whole genome shotgun (WGS) entry which is preliminary data.</text>
</comment>
<proteinExistence type="inferred from homology"/>
<dbReference type="PANTHER" id="PTHR10807">
    <property type="entry name" value="MYOTUBULARIN-RELATED"/>
    <property type="match status" value="1"/>
</dbReference>
<dbReference type="GO" id="GO:0005737">
    <property type="term" value="C:cytoplasm"/>
    <property type="evidence" value="ECO:0007669"/>
    <property type="project" value="TreeGrafter"/>
</dbReference>
<organism evidence="6 7">
    <name type="scientific">Achlya hypogyna</name>
    <name type="common">Oomycete</name>
    <name type="synonym">Protoachlya hypogyna</name>
    <dbReference type="NCBI Taxonomy" id="1202772"/>
    <lineage>
        <taxon>Eukaryota</taxon>
        <taxon>Sar</taxon>
        <taxon>Stramenopiles</taxon>
        <taxon>Oomycota</taxon>
        <taxon>Saprolegniomycetes</taxon>
        <taxon>Saprolegniales</taxon>
        <taxon>Achlyaceae</taxon>
        <taxon>Achlya</taxon>
    </lineage>
</organism>
<evidence type="ECO:0000256" key="3">
    <source>
        <dbReference type="PIRSR" id="PIRSR630564-2"/>
    </source>
</evidence>
<feature type="compositionally biased region" description="Low complexity" evidence="4">
    <location>
        <begin position="150"/>
        <end position="174"/>
    </location>
</feature>
<evidence type="ECO:0000256" key="2">
    <source>
        <dbReference type="PIRSR" id="PIRSR630564-1"/>
    </source>
</evidence>
<accession>A0A1V9ZNL1</accession>
<feature type="binding site" evidence="3">
    <location>
        <begin position="552"/>
        <end position="553"/>
    </location>
    <ligand>
        <name>substrate</name>
    </ligand>
</feature>
<feature type="compositionally biased region" description="Low complexity" evidence="4">
    <location>
        <begin position="41"/>
        <end position="60"/>
    </location>
</feature>
<dbReference type="InterPro" id="IPR029021">
    <property type="entry name" value="Prot-tyrosine_phosphatase-like"/>
</dbReference>
<dbReference type="Gene3D" id="2.30.29.30">
    <property type="entry name" value="Pleckstrin-homology domain (PH domain)/Phosphotyrosine-binding domain (PTB)"/>
    <property type="match status" value="1"/>
</dbReference>
<evidence type="ECO:0000256" key="1">
    <source>
        <dbReference type="ARBA" id="ARBA00007471"/>
    </source>
</evidence>
<feature type="active site" description="Phosphocysteine intermediate" evidence="2">
    <location>
        <position position="612"/>
    </location>
</feature>
<dbReference type="Pfam" id="PF06602">
    <property type="entry name" value="Myotub-related"/>
    <property type="match status" value="1"/>
</dbReference>
<feature type="compositionally biased region" description="Acidic residues" evidence="4">
    <location>
        <begin position="1"/>
        <end position="20"/>
    </location>
</feature>
<dbReference type="SUPFAM" id="SSF52799">
    <property type="entry name" value="(Phosphotyrosine protein) phosphatases II"/>
    <property type="match status" value="1"/>
</dbReference>
<dbReference type="AlphaFoldDB" id="A0A1V9ZNL1"/>
<dbReference type="OrthoDB" id="271628at2759"/>
<dbReference type="PROSITE" id="PS00383">
    <property type="entry name" value="TYR_PHOSPHATASE_1"/>
    <property type="match status" value="1"/>
</dbReference>
<dbReference type="STRING" id="1202772.A0A1V9ZNL1"/>
<dbReference type="PROSITE" id="PS51339">
    <property type="entry name" value="PPASE_MYOTUBULARIN"/>
    <property type="match status" value="1"/>
</dbReference>